<evidence type="ECO:0000256" key="1">
    <source>
        <dbReference type="SAM" id="Coils"/>
    </source>
</evidence>
<comment type="caution">
    <text evidence="2">The sequence shown here is derived from an EMBL/GenBank/DDBJ whole genome shotgun (WGS) entry which is preliminary data.</text>
</comment>
<protein>
    <submittedName>
        <fullName evidence="2">Uncharacterized protein</fullName>
    </submittedName>
</protein>
<organism evidence="2 3">
    <name type="scientific">Rossellomorea oryzaecorticis</name>
    <dbReference type="NCBI Taxonomy" id="1396505"/>
    <lineage>
        <taxon>Bacteria</taxon>
        <taxon>Bacillati</taxon>
        <taxon>Bacillota</taxon>
        <taxon>Bacilli</taxon>
        <taxon>Bacillales</taxon>
        <taxon>Bacillaceae</taxon>
        <taxon>Rossellomorea</taxon>
    </lineage>
</organism>
<evidence type="ECO:0000313" key="2">
    <source>
        <dbReference type="EMBL" id="MEL3971113.1"/>
    </source>
</evidence>
<name>A0ABU9K527_9BACI</name>
<dbReference type="EMBL" id="JBBYAF010000003">
    <property type="protein sequence ID" value="MEL3971113.1"/>
    <property type="molecule type" value="Genomic_DNA"/>
</dbReference>
<keyword evidence="1" id="KW-0175">Coiled coil</keyword>
<accession>A0ABU9K527</accession>
<reference evidence="2 3" key="1">
    <citation type="submission" date="2024-04" db="EMBL/GenBank/DDBJ databases">
        <title>Bacillus oryzaecorticis sp. nov., a moderately halophilic bacterium isolated from rice husks.</title>
        <authorList>
            <person name="Zhu H.-S."/>
        </authorList>
    </citation>
    <scope>NUCLEOTIDE SEQUENCE [LARGE SCALE GENOMIC DNA]</scope>
    <source>
        <strain evidence="2 3">ZC255</strain>
    </source>
</reference>
<feature type="coiled-coil region" evidence="1">
    <location>
        <begin position="18"/>
        <end position="66"/>
    </location>
</feature>
<dbReference type="RefSeq" id="WP_341980011.1">
    <property type="nucleotide sequence ID" value="NZ_JBBYAF010000003.1"/>
</dbReference>
<gene>
    <name evidence="2" type="ORF">AAEO50_02380</name>
</gene>
<proteinExistence type="predicted"/>
<keyword evidence="3" id="KW-1185">Reference proteome</keyword>
<evidence type="ECO:0000313" key="3">
    <source>
        <dbReference type="Proteomes" id="UP001389717"/>
    </source>
</evidence>
<sequence length="522" mass="61288">MTKDTLLKLIDAELSSIIDQYEKREEILVGEVKSLKERIASLEKENKELASKLKEKEADAKAYVDRLDNGITYELIDELCLSPSLDNAHQLLMICGSLLDDENAEMLLYVFELLHHNKSKVDHEEPEFQEQFIHLVEKVLLGISFKDTPKEDRLLSSVIGLLIELNQASSNHVVSTFTEERHDDLFERVLSLNEPSLITKYLRLLMEYEFTDVVKRSMQHILDVEWGFIDSSLTRNDFIFLLWYSYLFDYDEDLIDLGSISLQWFDAHDNELALYFYLYDEDRLEKDTYLQKVSKFNKGTVLTPKEKDLILRKVKKNVDGRFDKQVKVPVFYDPIFVIQDKWEPYFLNKGNLQKQFISLPLYRNKRDNLAHAFFDKKVLIDKDRKRVYITESDLNKLTKEHKLFPKSQNVNSNHFAWPSTDVSGEKGNERDENTLSEKSALMLMGYKVSGKMTRAKRWEVLQKAVPELGLRRVAMTIAYNVKLRKGQKNGVSKYSNAITEWEHDLAKLKFHFYEKDFNWPKT</sequence>
<dbReference type="Proteomes" id="UP001389717">
    <property type="component" value="Unassembled WGS sequence"/>
</dbReference>